<dbReference type="STRING" id="51642.NSMM_850017"/>
<proteinExistence type="predicted"/>
<dbReference type="Proteomes" id="UP000198729">
    <property type="component" value="Unassembled WGS sequence"/>
</dbReference>
<gene>
    <name evidence="2" type="ORF">NSMM_850017</name>
</gene>
<evidence type="ECO:0000313" key="2">
    <source>
        <dbReference type="EMBL" id="SCZ86969.1"/>
    </source>
</evidence>
<evidence type="ECO:0000256" key="1">
    <source>
        <dbReference type="SAM" id="MobiDB-lite"/>
    </source>
</evidence>
<organism evidence="2 3">
    <name type="scientific">Nitrosomonas mobilis</name>
    <dbReference type="NCBI Taxonomy" id="51642"/>
    <lineage>
        <taxon>Bacteria</taxon>
        <taxon>Pseudomonadati</taxon>
        <taxon>Pseudomonadota</taxon>
        <taxon>Betaproteobacteria</taxon>
        <taxon>Nitrosomonadales</taxon>
        <taxon>Nitrosomonadaceae</taxon>
        <taxon>Nitrosomonas</taxon>
    </lineage>
</organism>
<dbReference type="InterPro" id="IPR021953">
    <property type="entry name" value="DUF3570"/>
</dbReference>
<feature type="region of interest" description="Disordered" evidence="1">
    <location>
        <begin position="1"/>
        <end position="31"/>
    </location>
</feature>
<name>A0A1G5SKS5_9PROT</name>
<sequence length="925" mass="102489">MSPRLIPPACSITPNSITQSSINTGEGPPPGHTTLHTLTSAALLLPSLLLSSTPTHAQYARSSSDSVSFQYSRFEEGKRNLVNAPNNLDPIRVDVLHGSGSFTLTDRLKFSFGYTQDTWSGATPVTTAPLVTNGNRLILENAPGGGVTTVGASPFINTSILLDRNLNPLRSDTATGQQVIDNRSVEILSTASPETRNQADFSLGYEWNEAIVNIGGGFSLEPDFKSSYGNLNGQLDFNQKLTTLKWGVGFTHSDIAAILDHDILPYLTRSVFDSQIERRGGSEILHGTKKDWTFNLGLTQVLNKGALVDANFGFTHSRGFMENPYKAMTVIFIDPETVSPDPNAPLSGVVRALSEQRPDFRNQVAFNSKYVQHISPFNAALHLNYKFSYDDWGVLANSFEADWVQPLGKGWTLTPRIRYYSQSAADFYQPFLFSDQAFSRISVDPAGRQIWVDTNNPNTEFFRDRNANFFDAQGNTVDQALLNIQPKFTSFDQEKLPGNFSSDHRLSSYGTLSGGITINKKFARGFELEGGFEYYTRASVLKLGGRGNSSFADFDFYVWNAALKIYPDKLNFSSSTGQQHDTSHNQSFQHDGHSFHGGHTAAPAGVMYAHMLDKPGDIMVGYRFMYSRQAGDMLHGDRSASDAEIVNQSCSAAIPCRFTPTDMNMKMHMLDIMYAPTSWLNLMVMPQFMDMDMNIRELDGRPPRISGVHEHTGIQGHATGGVGDTIISSLFKLYEAPNHHLHMGLGLSAPTGRVNLDFRRVFQIDGGRVHFDMQLGSGTWDFLPNLTYKGDYKRWSWGAQLSGIKRMERSNTSGYRLGDRFQATTWGGYHLANWLSASVRGIYTAQGAIKGDFNSFNRRVGPMDFSGNSGGQFWDIGLGVNVIVPRGKFAGNSFGFEWLQPLHDDVNGFQLERKGALSATWSYHF</sequence>
<accession>A0A1G5SKS5</accession>
<dbReference type="Pfam" id="PF12094">
    <property type="entry name" value="DUF3570"/>
    <property type="match status" value="1"/>
</dbReference>
<dbReference type="RefSeq" id="WP_090288300.1">
    <property type="nucleotide sequence ID" value="NZ_FMWO01000097.1"/>
</dbReference>
<reference evidence="2 3" key="1">
    <citation type="submission" date="2016-10" db="EMBL/GenBank/DDBJ databases">
        <authorList>
            <person name="de Groot N.N."/>
        </authorList>
    </citation>
    <scope>NUCLEOTIDE SEQUENCE [LARGE SCALE GENOMIC DNA]</scope>
    <source>
        <strain evidence="2">1</strain>
    </source>
</reference>
<evidence type="ECO:0000313" key="3">
    <source>
        <dbReference type="Proteomes" id="UP000198729"/>
    </source>
</evidence>
<keyword evidence="3" id="KW-1185">Reference proteome</keyword>
<dbReference type="EMBL" id="FMWO01000097">
    <property type="protein sequence ID" value="SCZ86969.1"/>
    <property type="molecule type" value="Genomic_DNA"/>
</dbReference>
<feature type="region of interest" description="Disordered" evidence="1">
    <location>
        <begin position="574"/>
        <end position="594"/>
    </location>
</feature>
<protein>
    <submittedName>
        <fullName evidence="2">Uncharacterized protein</fullName>
    </submittedName>
</protein>
<feature type="compositionally biased region" description="Polar residues" evidence="1">
    <location>
        <begin position="574"/>
        <end position="589"/>
    </location>
</feature>
<dbReference type="AlphaFoldDB" id="A0A1G5SKS5"/>
<dbReference type="OrthoDB" id="5450709at2"/>
<feature type="compositionally biased region" description="Polar residues" evidence="1">
    <location>
        <begin position="12"/>
        <end position="23"/>
    </location>
</feature>